<keyword evidence="1" id="KW-0732">Signal</keyword>
<organism evidence="2 3">
    <name type="scientific">Cirrhinus molitorella</name>
    <name type="common">mud carp</name>
    <dbReference type="NCBI Taxonomy" id="172907"/>
    <lineage>
        <taxon>Eukaryota</taxon>
        <taxon>Metazoa</taxon>
        <taxon>Chordata</taxon>
        <taxon>Craniata</taxon>
        <taxon>Vertebrata</taxon>
        <taxon>Euteleostomi</taxon>
        <taxon>Actinopterygii</taxon>
        <taxon>Neopterygii</taxon>
        <taxon>Teleostei</taxon>
        <taxon>Ostariophysi</taxon>
        <taxon>Cypriniformes</taxon>
        <taxon>Cyprinidae</taxon>
        <taxon>Labeoninae</taxon>
        <taxon>Labeonini</taxon>
        <taxon>Cirrhinus</taxon>
    </lineage>
</organism>
<proteinExistence type="predicted"/>
<evidence type="ECO:0000313" key="2">
    <source>
        <dbReference type="EMBL" id="KAL1264900.1"/>
    </source>
</evidence>
<dbReference type="Proteomes" id="UP001558613">
    <property type="component" value="Unassembled WGS sequence"/>
</dbReference>
<comment type="caution">
    <text evidence="2">The sequence shown here is derived from an EMBL/GenBank/DDBJ whole genome shotgun (WGS) entry which is preliminary data.</text>
</comment>
<dbReference type="EMBL" id="JAYMGO010000012">
    <property type="protein sequence ID" value="KAL1264900.1"/>
    <property type="molecule type" value="Genomic_DNA"/>
</dbReference>
<protein>
    <submittedName>
        <fullName evidence="2">Uncharacterized protein</fullName>
    </submittedName>
</protein>
<feature type="chain" id="PRO_5045319721" evidence="1">
    <location>
        <begin position="24"/>
        <end position="71"/>
    </location>
</feature>
<evidence type="ECO:0000313" key="3">
    <source>
        <dbReference type="Proteomes" id="UP001558613"/>
    </source>
</evidence>
<gene>
    <name evidence="2" type="ORF">QQF64_005255</name>
</gene>
<reference evidence="2 3" key="1">
    <citation type="submission" date="2023-09" db="EMBL/GenBank/DDBJ databases">
        <authorList>
            <person name="Wang M."/>
        </authorList>
    </citation>
    <scope>NUCLEOTIDE SEQUENCE [LARGE SCALE GENOMIC DNA]</scope>
    <source>
        <strain evidence="2">GT-2023</strain>
        <tissue evidence="2">Liver</tissue>
    </source>
</reference>
<keyword evidence="3" id="KW-1185">Reference proteome</keyword>
<name>A0ABR3MIR8_9TELE</name>
<sequence>MRAADSAACVIRILLCFISLPLSVSLEDGVMSGDHRISLQNFSETLSEEVLSSQQEMAALSVRVSVCALLV</sequence>
<evidence type="ECO:0000256" key="1">
    <source>
        <dbReference type="SAM" id="SignalP"/>
    </source>
</evidence>
<feature type="signal peptide" evidence="1">
    <location>
        <begin position="1"/>
        <end position="23"/>
    </location>
</feature>
<accession>A0ABR3MIR8</accession>